<feature type="binding site" evidence="14">
    <location>
        <position position="121"/>
    </location>
    <ligand>
        <name>Mg(2+)</name>
        <dbReference type="ChEBI" id="CHEBI:18420"/>
        <note>catalytic</note>
    </ligand>
</feature>
<keyword evidence="7 14" id="KW-0479">Metal-binding</keyword>
<feature type="binding site" description="in other chain" evidence="14">
    <location>
        <begin position="704"/>
        <end position="707"/>
    </location>
    <ligand>
        <name>beta-D-fructose 2,6-bisphosphate</name>
        <dbReference type="ChEBI" id="CHEBI:58579"/>
        <note>allosteric activator; ligand shared between dimeric partners</note>
    </ligand>
</feature>
<organism evidence="17 18">
    <name type="scientific">Exocentrus adspersus</name>
    <dbReference type="NCBI Taxonomy" id="1586481"/>
    <lineage>
        <taxon>Eukaryota</taxon>
        <taxon>Metazoa</taxon>
        <taxon>Ecdysozoa</taxon>
        <taxon>Arthropoda</taxon>
        <taxon>Hexapoda</taxon>
        <taxon>Insecta</taxon>
        <taxon>Pterygota</taxon>
        <taxon>Neoptera</taxon>
        <taxon>Endopterygota</taxon>
        <taxon>Coleoptera</taxon>
        <taxon>Polyphaga</taxon>
        <taxon>Cucujiformia</taxon>
        <taxon>Chrysomeloidea</taxon>
        <taxon>Cerambycidae</taxon>
        <taxon>Lamiinae</taxon>
        <taxon>Acanthocinini</taxon>
        <taxon>Exocentrus</taxon>
    </lineage>
</organism>
<comment type="function">
    <text evidence="14">Catalyzes the phosphorylation of D-fructose 6-phosphate to fructose 1,6-bisphosphate by ATP, the first committing step of glycolysis.</text>
</comment>
<feature type="binding site" description="in other chain" evidence="14">
    <location>
        <position position="672"/>
    </location>
    <ligand>
        <name>beta-D-fructose 2,6-bisphosphate</name>
        <dbReference type="ChEBI" id="CHEBI:58579"/>
        <note>allosteric activator; ligand shared between dimeric partners</note>
    </ligand>
</feature>
<dbReference type="GO" id="GO:0005524">
    <property type="term" value="F:ATP binding"/>
    <property type="evidence" value="ECO:0007669"/>
    <property type="project" value="UniProtKB-KW"/>
</dbReference>
<evidence type="ECO:0000256" key="5">
    <source>
        <dbReference type="ARBA" id="ARBA00022533"/>
    </source>
</evidence>
<dbReference type="HAMAP" id="MF_03184">
    <property type="entry name" value="Phosphofructokinase_I_E"/>
    <property type="match status" value="1"/>
</dbReference>
<comment type="subunit">
    <text evidence="14">Homotetramer.</text>
</comment>
<keyword evidence="8 14" id="KW-0547">Nucleotide-binding</keyword>
<feature type="region of interest" description="C-terminal regulatory PFK domain 2" evidence="14">
    <location>
        <begin position="445"/>
        <end position="823"/>
    </location>
</feature>
<evidence type="ECO:0000256" key="15">
    <source>
        <dbReference type="PIRNR" id="PIRNR000533"/>
    </source>
</evidence>
<dbReference type="PRINTS" id="PR00476">
    <property type="entry name" value="PHFRCTKINASE"/>
</dbReference>
<evidence type="ECO:0000256" key="1">
    <source>
        <dbReference type="ARBA" id="ARBA00001946"/>
    </source>
</evidence>
<dbReference type="PROSITE" id="PS00433">
    <property type="entry name" value="PHOSPHOFRUCTOKINASE"/>
    <property type="match status" value="2"/>
</dbReference>
<dbReference type="PIRSF" id="PIRSF000533">
    <property type="entry name" value="ATP_PFK_euk"/>
    <property type="match status" value="1"/>
</dbReference>
<evidence type="ECO:0000256" key="7">
    <source>
        <dbReference type="ARBA" id="ARBA00022723"/>
    </source>
</evidence>
<dbReference type="FunFam" id="3.40.50.450:FF:000043">
    <property type="entry name" value="ATP-dependent 6-phosphofructokinase, platelet type"/>
    <property type="match status" value="1"/>
</dbReference>
<dbReference type="Gene3D" id="3.40.50.450">
    <property type="match status" value="2"/>
</dbReference>
<feature type="binding site" description="in other chain" evidence="14">
    <location>
        <position position="300"/>
    </location>
    <ligand>
        <name>substrate</name>
        <note>ligand shared between dimeric partners</note>
    </ligand>
</feature>
<dbReference type="InterPro" id="IPR022953">
    <property type="entry name" value="ATP_PFK"/>
</dbReference>
<comment type="similarity">
    <text evidence="15">Belongs to the phosphofructokinase type A (PFKA) family. ATP-dependent PFK group I subfamily. Eukaryotic two domain clade "E" sub-subfamily.</text>
</comment>
<evidence type="ECO:0000256" key="4">
    <source>
        <dbReference type="ARBA" id="ARBA00022490"/>
    </source>
</evidence>
<dbReference type="GO" id="GO:0005945">
    <property type="term" value="C:6-phosphofructokinase complex"/>
    <property type="evidence" value="ECO:0007669"/>
    <property type="project" value="TreeGrafter"/>
</dbReference>
<dbReference type="SUPFAM" id="SSF53784">
    <property type="entry name" value="Phosphofructokinase"/>
    <property type="match status" value="3"/>
</dbReference>
<feature type="binding site" evidence="14">
    <location>
        <position position="328"/>
    </location>
    <ligand>
        <name>substrate</name>
        <note>ligand shared between dimeric partners</note>
    </ligand>
</feature>
<dbReference type="Proteomes" id="UP001159042">
    <property type="component" value="Unassembled WGS sequence"/>
</dbReference>
<feature type="binding site" evidence="14">
    <location>
        <position position="27"/>
    </location>
    <ligand>
        <name>ATP</name>
        <dbReference type="ChEBI" id="CHEBI:30616"/>
    </ligand>
</feature>
<evidence type="ECO:0000256" key="10">
    <source>
        <dbReference type="ARBA" id="ARBA00022840"/>
    </source>
</evidence>
<comment type="catalytic activity">
    <reaction evidence="13 14 15">
        <text>beta-D-fructose 6-phosphate + ATP = beta-D-fructose 1,6-bisphosphate + ADP + H(+)</text>
        <dbReference type="Rhea" id="RHEA:16109"/>
        <dbReference type="ChEBI" id="CHEBI:15378"/>
        <dbReference type="ChEBI" id="CHEBI:30616"/>
        <dbReference type="ChEBI" id="CHEBI:32966"/>
        <dbReference type="ChEBI" id="CHEBI:57634"/>
        <dbReference type="ChEBI" id="CHEBI:456216"/>
        <dbReference type="EC" id="2.7.1.11"/>
    </reaction>
</comment>
<feature type="region of interest" description="N-terminal catalytic PFK domain 1" evidence="14">
    <location>
        <begin position="1"/>
        <end position="426"/>
    </location>
</feature>
<dbReference type="Gene3D" id="3.40.50.460">
    <property type="entry name" value="Phosphofructokinase domain"/>
    <property type="match status" value="2"/>
</dbReference>
<keyword evidence="4 14" id="KW-0963">Cytoplasm</keyword>
<dbReference type="EC" id="2.7.1.11" evidence="14"/>
<dbReference type="GO" id="GO:0061621">
    <property type="term" value="P:canonical glycolysis"/>
    <property type="evidence" value="ECO:0007669"/>
    <property type="project" value="TreeGrafter"/>
</dbReference>
<evidence type="ECO:0000313" key="18">
    <source>
        <dbReference type="Proteomes" id="UP001159042"/>
    </source>
</evidence>
<comment type="subcellular location">
    <subcellularLocation>
        <location evidence="2 14">Cytoplasm</location>
    </subcellularLocation>
</comment>
<keyword evidence="9 14" id="KW-0418">Kinase</keyword>
<evidence type="ECO:0000259" key="16">
    <source>
        <dbReference type="Pfam" id="PF00365"/>
    </source>
</evidence>
<feature type="binding site" description="in other chain" evidence="14">
    <location>
        <begin position="210"/>
        <end position="212"/>
    </location>
    <ligand>
        <name>substrate</name>
        <note>ligand shared between dimeric partners</note>
    </ligand>
</feature>
<feature type="domain" description="Phosphofructokinase" evidence="16">
    <location>
        <begin position="20"/>
        <end position="240"/>
    </location>
</feature>
<dbReference type="PANTHER" id="PTHR13697">
    <property type="entry name" value="PHOSPHOFRUCTOKINASE"/>
    <property type="match status" value="1"/>
</dbReference>
<keyword evidence="11 14" id="KW-0460">Magnesium</keyword>
<feature type="binding site" description="in other chain" evidence="14">
    <location>
        <position position="779"/>
    </location>
    <ligand>
        <name>beta-D-fructose 2,6-bisphosphate</name>
        <dbReference type="ChEBI" id="CHEBI:58579"/>
        <note>allosteric activator; ligand shared between dimeric partners</note>
    </ligand>
</feature>
<evidence type="ECO:0000256" key="6">
    <source>
        <dbReference type="ARBA" id="ARBA00022679"/>
    </source>
</evidence>
<dbReference type="NCBIfam" id="TIGR02478">
    <property type="entry name" value="6PF1K_euk"/>
    <property type="match status" value="1"/>
</dbReference>
<feature type="binding site" description="in other chain" evidence="14">
    <location>
        <begin position="334"/>
        <end position="337"/>
    </location>
    <ligand>
        <name>substrate</name>
        <note>ligand shared between dimeric partners</note>
    </ligand>
</feature>
<keyword evidence="12 14" id="KW-0324">Glycolysis</keyword>
<feature type="active site" description="Proton acceptor" evidence="14">
    <location>
        <position position="168"/>
    </location>
</feature>
<evidence type="ECO:0000313" key="17">
    <source>
        <dbReference type="EMBL" id="KAJ8922393.1"/>
    </source>
</evidence>
<dbReference type="GO" id="GO:0042802">
    <property type="term" value="F:identical protein binding"/>
    <property type="evidence" value="ECO:0007669"/>
    <property type="project" value="TreeGrafter"/>
</dbReference>
<feature type="binding site" evidence="14">
    <location>
        <position position="609"/>
    </location>
    <ligand>
        <name>beta-D-fructose 2,6-bisphosphate</name>
        <dbReference type="ChEBI" id="CHEBI:58579"/>
        <note>allosteric activator; ligand shared between dimeric partners</note>
    </ligand>
</feature>
<keyword evidence="5 14" id="KW-0021">Allosteric enzyme</keyword>
<feature type="binding site" evidence="14">
    <location>
        <begin position="90"/>
        <end position="91"/>
    </location>
    <ligand>
        <name>ATP</name>
        <dbReference type="ChEBI" id="CHEBI:30616"/>
    </ligand>
</feature>
<dbReference type="InterPro" id="IPR009161">
    <property type="entry name" value="6-Pfructokinase_euk"/>
</dbReference>
<feature type="binding site" description="in other chain" evidence="14">
    <location>
        <begin position="616"/>
        <end position="618"/>
    </location>
    <ligand>
        <name>beta-D-fructose 2,6-bisphosphate</name>
        <dbReference type="ChEBI" id="CHEBI:58579"/>
        <note>allosteric activator; ligand shared between dimeric partners</note>
    </ligand>
</feature>
<dbReference type="GO" id="GO:0003872">
    <property type="term" value="F:6-phosphofructokinase activity"/>
    <property type="evidence" value="ECO:0007669"/>
    <property type="project" value="UniProtKB-UniRule"/>
</dbReference>
<proteinExistence type="inferred from homology"/>
<evidence type="ECO:0000256" key="11">
    <source>
        <dbReference type="ARBA" id="ARBA00022842"/>
    </source>
</evidence>
<dbReference type="PANTHER" id="PTHR13697:SF4">
    <property type="entry name" value="ATP-DEPENDENT 6-PHOSPHOFRUCTOKINASE"/>
    <property type="match status" value="1"/>
</dbReference>
<sequence length="823" mass="90871">MTEKSGAKFIERGAHKGKGIAVFTSGGDSQGMNAAVRAVVRMGIYLGCKVHFIKEGYQGMVDGGEHIIEANWSSVSSIIHKGGTIIGSARCQDFRERQGRLRAAKNLVEKGITNLVVIGGDGSLTGADLFRQEWSSLLDELVDTKQITPEQREKYKSLQIAGLVGSIDNDFCGTDMTIGTDTALHRIIEAIDAIVSTAYSHQRTFIMEVMGRHCGYLATVAALTSEADYVFMPESPPPEDWQKKALREIRSALVAALTGEADFVFIPEWPADSNWKDILCKKLMQERSAGQRLNIIIVAEGAIDRNGDPITAEMVKKVVVDNLHQDARITVLGHVQRGGRPSAFDRILGSRMGAEAVMALMECDENTEPCVISLDGNQAVRVPLMQCVKQTKAVAQAMADKQWEKAVQLRGKSFMRNLETYKLLTRLKPPKAAFDDRGQGKEGYVMAVMHIGAPACGMNAAVRSFVRNCIYRGDTVLGIHDGIDGLLAGYVKNMSWSDVTGWVSHGGAYLGTKRTLPGHRMGLVASRLQEFGVQALLIIGGFEAYQAALQFCENRDEHAAFRIPIMVIPSTISNNVPGTEFSLGCDTALNEITEICDRIRQSAQGTKRRVFVIETMGGYCGYLATLAGLAGGSDAAYIYEEKFTIKDLQQDVYHMATKMSEGVQRGLILRNEKASENYNTDFIYRLYSEEGKGLFSARMNILGHMQQGGSPTPFDRNLGTKMAAKAVDWLVCQLKNNVDKEGKVNCTDPNTACLLGMVKRQYKCTSVLSLKQETNFEQRIPKEQWWLKLRPLLRILAKHDSTYEEEGMYMSIEDRVLVDPLYG</sequence>
<comment type="caution">
    <text evidence="17">The sequence shown here is derived from an EMBL/GenBank/DDBJ whole genome shotgun (WGS) entry which is preliminary data.</text>
</comment>
<dbReference type="InterPro" id="IPR000023">
    <property type="entry name" value="Phosphofructokinase_dom"/>
</dbReference>
<dbReference type="GO" id="GO:0030388">
    <property type="term" value="P:fructose 1,6-bisphosphate metabolic process"/>
    <property type="evidence" value="ECO:0007669"/>
    <property type="project" value="TreeGrafter"/>
</dbReference>
<evidence type="ECO:0000256" key="13">
    <source>
        <dbReference type="ARBA" id="ARBA00048070"/>
    </source>
</evidence>
<feature type="binding site" description="in other chain" evidence="14">
    <location>
        <position position="514"/>
    </location>
    <ligand>
        <name>beta-D-fructose 2,6-bisphosphate</name>
        <dbReference type="ChEBI" id="CHEBI:58579"/>
        <note>allosteric activator; ligand shared between dimeric partners</note>
    </ligand>
</feature>
<comment type="caution">
    <text evidence="14">Lacks conserved residue(s) required for the propagation of feature annotation.</text>
</comment>
<comment type="similarity">
    <text evidence="14">Belongs to the phosphofructokinase type A (PFKA) family. ATP-dependent PFK group I subfamily. Eukaryotic two domain clade 'E' sub-subfamily.</text>
</comment>
<evidence type="ECO:0000256" key="3">
    <source>
        <dbReference type="ARBA" id="ARBA00004679"/>
    </source>
</evidence>
<feature type="domain" description="Phosphofructokinase" evidence="16">
    <location>
        <begin position="446"/>
        <end position="730"/>
    </location>
</feature>
<feature type="binding site" evidence="14">
    <location>
        <begin position="120"/>
        <end position="123"/>
    </location>
    <ligand>
        <name>ATP</name>
        <dbReference type="ChEBI" id="CHEBI:30616"/>
    </ligand>
</feature>
<evidence type="ECO:0000256" key="8">
    <source>
        <dbReference type="ARBA" id="ARBA00022741"/>
    </source>
</evidence>
<evidence type="ECO:0000256" key="14">
    <source>
        <dbReference type="HAMAP-Rule" id="MF_03184"/>
    </source>
</evidence>
<dbReference type="Pfam" id="PF00365">
    <property type="entry name" value="PFK"/>
    <property type="match status" value="3"/>
</dbReference>
<comment type="activity regulation">
    <text evidence="14">Allosterically activated by ADP, AMP, or fructose 2,6-bisphosphate, and allosterically inhibited by ATP or citrate.</text>
</comment>
<evidence type="ECO:0000256" key="9">
    <source>
        <dbReference type="ARBA" id="ARBA00022777"/>
    </source>
</evidence>
<dbReference type="FunFam" id="3.40.50.460:FF:000001">
    <property type="entry name" value="ATP-dependent 6-phosphofructokinase"/>
    <property type="match status" value="1"/>
</dbReference>
<dbReference type="AlphaFoldDB" id="A0AAV8W7J9"/>
<evidence type="ECO:0000256" key="12">
    <source>
        <dbReference type="ARBA" id="ARBA00023152"/>
    </source>
</evidence>
<protein>
    <recommendedName>
        <fullName evidence="14">ATP-dependent 6-phosphofructokinase</fullName>
        <shortName evidence="14">ATP-PFK</shortName>
        <shortName evidence="14">Phosphofructokinase</shortName>
        <ecNumber evidence="14">2.7.1.11</ecNumber>
    </recommendedName>
    <alternativeName>
        <fullName evidence="14">Phosphohexokinase</fullName>
    </alternativeName>
</protein>
<comment type="pathway">
    <text evidence="3 14 15">Carbohydrate degradation; glycolysis; D-glyceraldehyde 3-phosphate and glycerone phosphate from D-glucose: step 3/4.</text>
</comment>
<dbReference type="GO" id="GO:0070095">
    <property type="term" value="F:fructose-6-phosphate binding"/>
    <property type="evidence" value="ECO:0007669"/>
    <property type="project" value="TreeGrafter"/>
</dbReference>
<gene>
    <name evidence="17" type="ORF">NQ315_004338</name>
</gene>
<accession>A0AAV8W7J9</accession>
<dbReference type="InterPro" id="IPR035966">
    <property type="entry name" value="PKF_sf"/>
</dbReference>
<dbReference type="GO" id="GO:0046872">
    <property type="term" value="F:metal ion binding"/>
    <property type="evidence" value="ECO:0007669"/>
    <property type="project" value="UniProtKB-KW"/>
</dbReference>
<dbReference type="GO" id="GO:0006002">
    <property type="term" value="P:fructose 6-phosphate metabolic process"/>
    <property type="evidence" value="ECO:0007669"/>
    <property type="project" value="InterPro"/>
</dbReference>
<feature type="binding site" evidence="14">
    <location>
        <position position="203"/>
    </location>
    <ligand>
        <name>substrate</name>
        <note>ligand shared between dimeric partners</note>
    </ligand>
</feature>
<dbReference type="InterPro" id="IPR015912">
    <property type="entry name" value="Phosphofructokinase_CS"/>
</dbReference>
<dbReference type="GO" id="GO:0016208">
    <property type="term" value="F:AMP binding"/>
    <property type="evidence" value="ECO:0007669"/>
    <property type="project" value="TreeGrafter"/>
</dbReference>
<feature type="binding site" description="in other chain" evidence="14">
    <location>
        <begin position="166"/>
        <end position="168"/>
    </location>
    <ligand>
        <name>substrate</name>
        <note>ligand shared between dimeric partners</note>
    </ligand>
</feature>
<name>A0AAV8W7J9_9CUCU</name>
<keyword evidence="6 14" id="KW-0808">Transferase</keyword>
<feature type="binding site" evidence="14">
    <location>
        <position position="698"/>
    </location>
    <ligand>
        <name>beta-D-fructose 2,6-bisphosphate</name>
        <dbReference type="ChEBI" id="CHEBI:58579"/>
        <note>allosteric activator; ligand shared between dimeric partners</note>
    </ligand>
</feature>
<dbReference type="EMBL" id="JANEYG010000007">
    <property type="protein sequence ID" value="KAJ8922393.1"/>
    <property type="molecule type" value="Genomic_DNA"/>
</dbReference>
<dbReference type="GO" id="GO:0048029">
    <property type="term" value="F:monosaccharide binding"/>
    <property type="evidence" value="ECO:0007669"/>
    <property type="project" value="TreeGrafter"/>
</dbReference>
<feature type="domain" description="Phosphofructokinase" evidence="16">
    <location>
        <begin position="252"/>
        <end position="359"/>
    </location>
</feature>
<comment type="cofactor">
    <cofactor evidence="1 14">
        <name>Mg(2+)</name>
        <dbReference type="ChEBI" id="CHEBI:18420"/>
    </cofactor>
</comment>
<keyword evidence="10 14" id="KW-0067">ATP-binding</keyword>
<evidence type="ECO:0000256" key="2">
    <source>
        <dbReference type="ARBA" id="ARBA00004496"/>
    </source>
</evidence>
<feature type="binding site" description="in other chain" evidence="14">
    <location>
        <begin position="571"/>
        <end position="575"/>
    </location>
    <ligand>
        <name>beta-D-fructose 2,6-bisphosphate</name>
        <dbReference type="ChEBI" id="CHEBI:58579"/>
        <note>allosteric activator; ligand shared between dimeric partners</note>
    </ligand>
</feature>
<keyword evidence="18" id="KW-1185">Reference proteome</keyword>
<reference evidence="17 18" key="1">
    <citation type="journal article" date="2023" name="Insect Mol. Biol.">
        <title>Genome sequencing provides insights into the evolution of gene families encoding plant cell wall-degrading enzymes in longhorned beetles.</title>
        <authorList>
            <person name="Shin N.R."/>
            <person name="Okamura Y."/>
            <person name="Kirsch R."/>
            <person name="Pauchet Y."/>
        </authorList>
    </citation>
    <scope>NUCLEOTIDE SEQUENCE [LARGE SCALE GENOMIC DNA]</scope>
    <source>
        <strain evidence="17">EAD_L_NR</strain>
    </source>
</reference>